<gene>
    <name evidence="1" type="ORF">MAF45_10550</name>
</gene>
<keyword evidence="2" id="KW-1185">Reference proteome</keyword>
<organism evidence="1 2">
    <name type="scientific">Mesosutterella porci</name>
    <dbReference type="NCBI Taxonomy" id="2915351"/>
    <lineage>
        <taxon>Bacteria</taxon>
        <taxon>Pseudomonadati</taxon>
        <taxon>Pseudomonadota</taxon>
        <taxon>Betaproteobacteria</taxon>
        <taxon>Burkholderiales</taxon>
        <taxon>Sutterellaceae</taxon>
        <taxon>Mesosutterella</taxon>
    </lineage>
</organism>
<dbReference type="Proteomes" id="UP001297600">
    <property type="component" value="Unassembled WGS sequence"/>
</dbReference>
<comment type="caution">
    <text evidence="1">The sequence shown here is derived from an EMBL/GenBank/DDBJ whole genome shotgun (WGS) entry which is preliminary data.</text>
</comment>
<evidence type="ECO:0000313" key="2">
    <source>
        <dbReference type="Proteomes" id="UP001297600"/>
    </source>
</evidence>
<name>A0ABS9MTF0_9BURK</name>
<proteinExistence type="predicted"/>
<accession>A0ABS9MTF0</accession>
<protein>
    <submittedName>
        <fullName evidence="1">Uncharacterized protein</fullName>
    </submittedName>
</protein>
<evidence type="ECO:0000313" key="1">
    <source>
        <dbReference type="EMBL" id="MCG5031874.1"/>
    </source>
</evidence>
<sequence length="99" mass="11310">MKDLIEAKWKEEKKMERCFAVFPSKGTKIVFIRRHEACTYGDKNIPCHTWEAQVVFTDDHGNMSAFDKGQGVAPDNNTRADLLELFGFDRALAKTARCI</sequence>
<dbReference type="RefSeq" id="WP_237980502.1">
    <property type="nucleotide sequence ID" value="NZ_JAKNCT010000015.1"/>
</dbReference>
<dbReference type="EMBL" id="JAKNCT010000015">
    <property type="protein sequence ID" value="MCG5031874.1"/>
    <property type="molecule type" value="Genomic_DNA"/>
</dbReference>
<reference evidence="1 2" key="1">
    <citation type="submission" date="2022-02" db="EMBL/GenBank/DDBJ databases">
        <title>Mesosutterella porci, a novel member of the family Sutterellaceae from pig feces.</title>
        <authorList>
            <person name="Wylensek D."/>
            <person name="Clavel T."/>
        </authorList>
    </citation>
    <scope>NUCLEOTIDE SEQUENCE [LARGE SCALE GENOMIC DNA]</scope>
    <source>
        <strain evidence="2">oilRF-744-wt-GAM-9</strain>
    </source>
</reference>